<dbReference type="STRING" id="323098.Nwi_1640"/>
<accession>Q3SS40</accession>
<evidence type="ECO:0000313" key="4">
    <source>
        <dbReference type="Proteomes" id="UP000002531"/>
    </source>
</evidence>
<keyword evidence="2" id="KW-0732">Signal</keyword>
<sequence length="86" mass="9140">MSRISVIAVSAVLIGAPAALAQYPSGSGSSPGLTIDRFSRDSTPIGHRQPRPSDLPPDSRDARDRDRLDPADAALQRKIKSICRGC</sequence>
<evidence type="ECO:0000313" key="3">
    <source>
        <dbReference type="EMBL" id="ABA04901.1"/>
    </source>
</evidence>
<dbReference type="Proteomes" id="UP000002531">
    <property type="component" value="Chromosome"/>
</dbReference>
<reference evidence="3 4" key="1">
    <citation type="journal article" date="2006" name="Appl. Environ. Microbiol.">
        <title>Genome sequence of the chemolithoautotrophic nitrite-oxidizing bacterium Nitrobacter winogradskyi Nb-255.</title>
        <authorList>
            <person name="Starkenburg S.R."/>
            <person name="Chain P.S."/>
            <person name="Sayavedra-Soto L.A."/>
            <person name="Hauser L."/>
            <person name="Land M.L."/>
            <person name="Larimer F.W."/>
            <person name="Malfatti S.A."/>
            <person name="Klotz M.G."/>
            <person name="Bottomley P.J."/>
            <person name="Arp D.J."/>
            <person name="Hickey W.J."/>
        </authorList>
    </citation>
    <scope>NUCLEOTIDE SEQUENCE [LARGE SCALE GENOMIC DNA]</scope>
    <source>
        <strain evidence="4">ATCC 25391 / DSM 10237 / CIP 104748 / NCIMB 11846 / Nb-255</strain>
    </source>
</reference>
<evidence type="ECO:0000256" key="2">
    <source>
        <dbReference type="SAM" id="SignalP"/>
    </source>
</evidence>
<feature type="chain" id="PRO_5004229241" evidence="2">
    <location>
        <begin position="22"/>
        <end position="86"/>
    </location>
</feature>
<evidence type="ECO:0000256" key="1">
    <source>
        <dbReference type="SAM" id="MobiDB-lite"/>
    </source>
</evidence>
<dbReference type="KEGG" id="nwi:Nwi_1640"/>
<feature type="region of interest" description="Disordered" evidence="1">
    <location>
        <begin position="21"/>
        <end position="70"/>
    </location>
</feature>
<dbReference type="EMBL" id="CP000115">
    <property type="protein sequence ID" value="ABA04901.1"/>
    <property type="molecule type" value="Genomic_DNA"/>
</dbReference>
<name>Q3SS40_NITWN</name>
<organism evidence="3 4">
    <name type="scientific">Nitrobacter winogradskyi (strain ATCC 25391 / DSM 10237 / CIP 104748 / NCIMB 11846 / Nb-255)</name>
    <dbReference type="NCBI Taxonomy" id="323098"/>
    <lineage>
        <taxon>Bacteria</taxon>
        <taxon>Pseudomonadati</taxon>
        <taxon>Pseudomonadota</taxon>
        <taxon>Alphaproteobacteria</taxon>
        <taxon>Hyphomicrobiales</taxon>
        <taxon>Nitrobacteraceae</taxon>
        <taxon>Nitrobacter</taxon>
    </lineage>
</organism>
<gene>
    <name evidence="3" type="ordered locus">Nwi_1640</name>
</gene>
<dbReference type="OrthoDB" id="8241354at2"/>
<proteinExistence type="predicted"/>
<protein>
    <submittedName>
        <fullName evidence="3">Uncharacterized protein</fullName>
    </submittedName>
</protein>
<dbReference type="HOGENOM" id="CLU_177031_0_0_5"/>
<feature type="signal peptide" evidence="2">
    <location>
        <begin position="1"/>
        <end position="21"/>
    </location>
</feature>
<dbReference type="AlphaFoldDB" id="Q3SS40"/>
<feature type="compositionally biased region" description="Basic and acidic residues" evidence="1">
    <location>
        <begin position="57"/>
        <end position="70"/>
    </location>
</feature>
<dbReference type="RefSeq" id="WP_011314900.1">
    <property type="nucleotide sequence ID" value="NC_007406.1"/>
</dbReference>
<keyword evidence="4" id="KW-1185">Reference proteome</keyword>